<proteinExistence type="predicted"/>
<name>A0ACC1IW45_9FUNG</name>
<dbReference type="EMBL" id="JANBPG010000013">
    <property type="protein sequence ID" value="KAJ1901851.1"/>
    <property type="molecule type" value="Genomic_DNA"/>
</dbReference>
<organism evidence="1 2">
    <name type="scientific">Kickxella alabastrina</name>
    <dbReference type="NCBI Taxonomy" id="61397"/>
    <lineage>
        <taxon>Eukaryota</taxon>
        <taxon>Fungi</taxon>
        <taxon>Fungi incertae sedis</taxon>
        <taxon>Zoopagomycota</taxon>
        <taxon>Kickxellomycotina</taxon>
        <taxon>Kickxellomycetes</taxon>
        <taxon>Kickxellales</taxon>
        <taxon>Kickxellaceae</taxon>
        <taxon>Kickxella</taxon>
    </lineage>
</organism>
<comment type="caution">
    <text evidence="1">The sequence shown here is derived from an EMBL/GenBank/DDBJ whole genome shotgun (WGS) entry which is preliminary data.</text>
</comment>
<evidence type="ECO:0000313" key="1">
    <source>
        <dbReference type="EMBL" id="KAJ1901851.1"/>
    </source>
</evidence>
<protein>
    <submittedName>
        <fullName evidence="1">Uncharacterized protein</fullName>
    </submittedName>
</protein>
<gene>
    <name evidence="1" type="ORF">LPJ66_000462</name>
</gene>
<dbReference type="Proteomes" id="UP001150581">
    <property type="component" value="Unassembled WGS sequence"/>
</dbReference>
<accession>A0ACC1IW45</accession>
<reference evidence="1" key="1">
    <citation type="submission" date="2022-07" db="EMBL/GenBank/DDBJ databases">
        <title>Phylogenomic reconstructions and comparative analyses of Kickxellomycotina fungi.</title>
        <authorList>
            <person name="Reynolds N.K."/>
            <person name="Stajich J.E."/>
            <person name="Barry K."/>
            <person name="Grigoriev I.V."/>
            <person name="Crous P."/>
            <person name="Smith M.E."/>
        </authorList>
    </citation>
    <scope>NUCLEOTIDE SEQUENCE</scope>
    <source>
        <strain evidence="1">Benny 63K</strain>
    </source>
</reference>
<evidence type="ECO:0000313" key="2">
    <source>
        <dbReference type="Proteomes" id="UP001150581"/>
    </source>
</evidence>
<keyword evidence="2" id="KW-1185">Reference proteome</keyword>
<sequence length="166" mass="15427">MFKTTITLFAIFAAVAIAADHDIVPAPAAAVPAAGMPNTPAGLPAGVIIPNAQAPPAVPGAGGAPPASNPAANAPKPATNGAAADKAKDAAGDKKSAATNNPAGPNKGVKSGPAASSSAGPAASASPKSNGSEQKSNVEAASGAMSVGSSSFAAIAMAVAAVAAFH</sequence>